<feature type="compositionally biased region" description="Polar residues" evidence="1">
    <location>
        <begin position="184"/>
        <end position="195"/>
    </location>
</feature>
<organism evidence="2 3">
    <name type="scientific">Periplaneta americana</name>
    <name type="common">American cockroach</name>
    <name type="synonym">Blatta americana</name>
    <dbReference type="NCBI Taxonomy" id="6978"/>
    <lineage>
        <taxon>Eukaryota</taxon>
        <taxon>Metazoa</taxon>
        <taxon>Ecdysozoa</taxon>
        <taxon>Arthropoda</taxon>
        <taxon>Hexapoda</taxon>
        <taxon>Insecta</taxon>
        <taxon>Pterygota</taxon>
        <taxon>Neoptera</taxon>
        <taxon>Polyneoptera</taxon>
        <taxon>Dictyoptera</taxon>
        <taxon>Blattodea</taxon>
        <taxon>Blattoidea</taxon>
        <taxon>Blattidae</taxon>
        <taxon>Blattinae</taxon>
        <taxon>Periplaneta</taxon>
    </lineage>
</organism>
<sequence>MSPGSNTESYPAFAHIGLRENPGKNVNQVTCPDRESNPGHLVARLDALTTSGRQHSLKWVKGKRCNVCPVLQQKERERESITARSHGCIIVQSLVRGILYENLASLHGRLIQLELNVSGLGGGGVCIFSSTPSGLLEDETKPQEIETPDFQFGARSNPGEERGGAFSGPSTQGRHHKGRAKFLGSNSRRQPNGSTRRVDILAYNADTKQGIIVDPTIRFEVECHQSAEVHLEKKSIYEPTVNYFKLKYALIHVEIFGLLIGARGTIKLFFEEF</sequence>
<name>A0ABQ8SLM4_PERAM</name>
<dbReference type="EMBL" id="JAJSOF020000025">
    <property type="protein sequence ID" value="KAJ4434734.1"/>
    <property type="molecule type" value="Genomic_DNA"/>
</dbReference>
<keyword evidence="3" id="KW-1185">Reference proteome</keyword>
<dbReference type="Proteomes" id="UP001148838">
    <property type="component" value="Unassembled WGS sequence"/>
</dbReference>
<reference evidence="2 3" key="1">
    <citation type="journal article" date="2022" name="Allergy">
        <title>Genome assembly and annotation of Periplaneta americana reveal a comprehensive cockroach allergen profile.</title>
        <authorList>
            <person name="Wang L."/>
            <person name="Xiong Q."/>
            <person name="Saelim N."/>
            <person name="Wang L."/>
            <person name="Nong W."/>
            <person name="Wan A.T."/>
            <person name="Shi M."/>
            <person name="Liu X."/>
            <person name="Cao Q."/>
            <person name="Hui J.H.L."/>
            <person name="Sookrung N."/>
            <person name="Leung T.F."/>
            <person name="Tungtrongchitr A."/>
            <person name="Tsui S.K.W."/>
        </authorList>
    </citation>
    <scope>NUCLEOTIDE SEQUENCE [LARGE SCALE GENOMIC DNA]</scope>
    <source>
        <strain evidence="2">PWHHKU_190912</strain>
    </source>
</reference>
<accession>A0ABQ8SLM4</accession>
<protein>
    <submittedName>
        <fullName evidence="2">Uncharacterized protein</fullName>
    </submittedName>
</protein>
<evidence type="ECO:0000313" key="3">
    <source>
        <dbReference type="Proteomes" id="UP001148838"/>
    </source>
</evidence>
<evidence type="ECO:0000313" key="2">
    <source>
        <dbReference type="EMBL" id="KAJ4434734.1"/>
    </source>
</evidence>
<gene>
    <name evidence="2" type="ORF">ANN_23302</name>
</gene>
<proteinExistence type="predicted"/>
<feature type="region of interest" description="Disordered" evidence="1">
    <location>
        <begin position="149"/>
        <end position="197"/>
    </location>
</feature>
<comment type="caution">
    <text evidence="2">The sequence shown here is derived from an EMBL/GenBank/DDBJ whole genome shotgun (WGS) entry which is preliminary data.</text>
</comment>
<evidence type="ECO:0000256" key="1">
    <source>
        <dbReference type="SAM" id="MobiDB-lite"/>
    </source>
</evidence>